<evidence type="ECO:0000313" key="3">
    <source>
        <dbReference type="Proteomes" id="UP000593571"/>
    </source>
</evidence>
<feature type="compositionally biased region" description="Pro residues" evidence="1">
    <location>
        <begin position="152"/>
        <end position="161"/>
    </location>
</feature>
<dbReference type="Proteomes" id="UP000593571">
    <property type="component" value="Unassembled WGS sequence"/>
</dbReference>
<accession>A0A7J8FJK9</accession>
<keyword evidence="3" id="KW-1185">Reference proteome</keyword>
<proteinExistence type="predicted"/>
<reference evidence="2 3" key="1">
    <citation type="journal article" date="2020" name="Nature">
        <title>Six reference-quality genomes reveal evolution of bat adaptations.</title>
        <authorList>
            <person name="Jebb D."/>
            <person name="Huang Z."/>
            <person name="Pippel M."/>
            <person name="Hughes G.M."/>
            <person name="Lavrichenko K."/>
            <person name="Devanna P."/>
            <person name="Winkler S."/>
            <person name="Jermiin L.S."/>
            <person name="Skirmuntt E.C."/>
            <person name="Katzourakis A."/>
            <person name="Burkitt-Gray L."/>
            <person name="Ray D.A."/>
            <person name="Sullivan K.A.M."/>
            <person name="Roscito J.G."/>
            <person name="Kirilenko B.M."/>
            <person name="Davalos L.M."/>
            <person name="Corthals A.P."/>
            <person name="Power M.L."/>
            <person name="Jones G."/>
            <person name="Ransome R.D."/>
            <person name="Dechmann D.K.N."/>
            <person name="Locatelli A.G."/>
            <person name="Puechmaille S.J."/>
            <person name="Fedrigo O."/>
            <person name="Jarvis E.D."/>
            <person name="Hiller M."/>
            <person name="Vernes S.C."/>
            <person name="Myers E.W."/>
            <person name="Teeling E.C."/>
        </authorList>
    </citation>
    <scope>NUCLEOTIDE SEQUENCE [LARGE SCALE GENOMIC DNA]</scope>
    <source>
        <strain evidence="2">MRouAeg1</strain>
        <tissue evidence="2">Muscle</tissue>
    </source>
</reference>
<organism evidence="2 3">
    <name type="scientific">Rousettus aegyptiacus</name>
    <name type="common">Egyptian fruit bat</name>
    <name type="synonym">Pteropus aegyptiacus</name>
    <dbReference type="NCBI Taxonomy" id="9407"/>
    <lineage>
        <taxon>Eukaryota</taxon>
        <taxon>Metazoa</taxon>
        <taxon>Chordata</taxon>
        <taxon>Craniata</taxon>
        <taxon>Vertebrata</taxon>
        <taxon>Euteleostomi</taxon>
        <taxon>Mammalia</taxon>
        <taxon>Eutheria</taxon>
        <taxon>Laurasiatheria</taxon>
        <taxon>Chiroptera</taxon>
        <taxon>Yinpterochiroptera</taxon>
        <taxon>Pteropodoidea</taxon>
        <taxon>Pteropodidae</taxon>
        <taxon>Rousettinae</taxon>
        <taxon>Rousettus</taxon>
    </lineage>
</organism>
<protein>
    <submittedName>
        <fullName evidence="2">Uncharacterized protein</fullName>
    </submittedName>
</protein>
<dbReference type="EMBL" id="JACASE010000007">
    <property type="protein sequence ID" value="KAF6447352.1"/>
    <property type="molecule type" value="Genomic_DNA"/>
</dbReference>
<evidence type="ECO:0000256" key="1">
    <source>
        <dbReference type="SAM" id="MobiDB-lite"/>
    </source>
</evidence>
<name>A0A7J8FJK9_ROUAE</name>
<evidence type="ECO:0000313" key="2">
    <source>
        <dbReference type="EMBL" id="KAF6447352.1"/>
    </source>
</evidence>
<gene>
    <name evidence="2" type="ORF">HJG63_011814</name>
</gene>
<comment type="caution">
    <text evidence="2">The sequence shown here is derived from an EMBL/GenBank/DDBJ whole genome shotgun (WGS) entry which is preliminary data.</text>
</comment>
<sequence>MYRPSIHSSTHSFIRPAHHPLRHLPTPVGKRTWAEAHTAGSGRPLKTGRVLFGPRPVSRLRAGGADRFLCVSVTLAKATCFLHLLFKVEHLVVKKIFRPLPFTRGPLRSQLNRVAFQDTHVAFRSSTTSVLNTASKPEVTRTWSKADEHRVPPPPPVPVSDPPCQVTVAERGGVLVRNRPRQDGLWRGPHGSSVASGPVSMPLSCVCSGG</sequence>
<dbReference type="AlphaFoldDB" id="A0A7J8FJK9"/>
<feature type="region of interest" description="Disordered" evidence="1">
    <location>
        <begin position="141"/>
        <end position="162"/>
    </location>
</feature>